<dbReference type="GO" id="GO:0098609">
    <property type="term" value="P:cell-cell adhesion"/>
    <property type="evidence" value="ECO:0007669"/>
    <property type="project" value="InterPro"/>
</dbReference>
<keyword evidence="5" id="KW-0677">Repeat</keyword>
<comment type="subcellular location">
    <subcellularLocation>
        <location evidence="1">Membrane</location>
        <topology evidence="1">Single-pass type I membrane protein</topology>
    </subcellularLocation>
</comment>
<evidence type="ECO:0000256" key="10">
    <source>
        <dbReference type="ARBA" id="ARBA00023180"/>
    </source>
</evidence>
<dbReference type="AlphaFoldDB" id="A0A668UAU9"/>
<accession>A0A668UAU9</accession>
<dbReference type="PANTHER" id="PTHR13771">
    <property type="entry name" value="INTERCELLULAR ADHESION MOLECULE"/>
    <property type="match status" value="1"/>
</dbReference>
<keyword evidence="7 12" id="KW-1133">Transmembrane helix</keyword>
<dbReference type="Pfam" id="PF13895">
    <property type="entry name" value="Ig_2"/>
    <property type="match status" value="1"/>
</dbReference>
<organism evidence="15 16">
    <name type="scientific">Oreochromis aureus</name>
    <name type="common">Israeli tilapia</name>
    <name type="synonym">Chromis aureus</name>
    <dbReference type="NCBI Taxonomy" id="47969"/>
    <lineage>
        <taxon>Eukaryota</taxon>
        <taxon>Metazoa</taxon>
        <taxon>Chordata</taxon>
        <taxon>Craniata</taxon>
        <taxon>Vertebrata</taxon>
        <taxon>Euteleostomi</taxon>
        <taxon>Actinopterygii</taxon>
        <taxon>Neopterygii</taxon>
        <taxon>Teleostei</taxon>
        <taxon>Neoteleostei</taxon>
        <taxon>Acanthomorphata</taxon>
        <taxon>Ovalentaria</taxon>
        <taxon>Cichlomorphae</taxon>
        <taxon>Cichliformes</taxon>
        <taxon>Cichlidae</taxon>
        <taxon>African cichlids</taxon>
        <taxon>Pseudocrenilabrinae</taxon>
        <taxon>Oreochromini</taxon>
        <taxon>Oreochromis</taxon>
    </lineage>
</organism>
<dbReference type="Ensembl" id="ENSOABT00000035897.2">
    <property type="protein sequence ID" value="ENSOABP00000034927.2"/>
    <property type="gene ID" value="ENSOABG00000016089.2"/>
</dbReference>
<dbReference type="SMART" id="SM00408">
    <property type="entry name" value="IGc2"/>
    <property type="match status" value="4"/>
</dbReference>
<evidence type="ECO:0000256" key="7">
    <source>
        <dbReference type="ARBA" id="ARBA00022989"/>
    </source>
</evidence>
<evidence type="ECO:0000313" key="16">
    <source>
        <dbReference type="Proteomes" id="UP000472276"/>
    </source>
</evidence>
<dbReference type="GO" id="GO:0016020">
    <property type="term" value="C:membrane"/>
    <property type="evidence" value="ECO:0007669"/>
    <property type="project" value="UniProtKB-SubCell"/>
</dbReference>
<evidence type="ECO:0000259" key="14">
    <source>
        <dbReference type="PROSITE" id="PS50835"/>
    </source>
</evidence>
<feature type="domain" description="Ig-like" evidence="14">
    <location>
        <begin position="215"/>
        <end position="297"/>
    </location>
</feature>
<evidence type="ECO:0000256" key="12">
    <source>
        <dbReference type="SAM" id="Phobius"/>
    </source>
</evidence>
<feature type="domain" description="Ig-like" evidence="14">
    <location>
        <begin position="501"/>
        <end position="583"/>
    </location>
</feature>
<dbReference type="InterPro" id="IPR036179">
    <property type="entry name" value="Ig-like_dom_sf"/>
</dbReference>
<dbReference type="PROSITE" id="PS50835">
    <property type="entry name" value="IG_LIKE"/>
    <property type="match status" value="4"/>
</dbReference>
<feature type="domain" description="Ig-like" evidence="14">
    <location>
        <begin position="395"/>
        <end position="474"/>
    </location>
</feature>
<dbReference type="InterPro" id="IPR003599">
    <property type="entry name" value="Ig_sub"/>
</dbReference>
<dbReference type="SMART" id="SM00409">
    <property type="entry name" value="IG"/>
    <property type="match status" value="4"/>
</dbReference>
<evidence type="ECO:0000256" key="2">
    <source>
        <dbReference type="ARBA" id="ARBA00005925"/>
    </source>
</evidence>
<feature type="chain" id="PRO_5044335560" description="Ig-like domain-containing protein" evidence="13">
    <location>
        <begin position="20"/>
        <end position="638"/>
    </location>
</feature>
<keyword evidence="6" id="KW-0130">Cell adhesion</keyword>
<keyword evidence="8 12" id="KW-0472">Membrane</keyword>
<feature type="signal peptide" evidence="13">
    <location>
        <begin position="1"/>
        <end position="19"/>
    </location>
</feature>
<evidence type="ECO:0000256" key="11">
    <source>
        <dbReference type="ARBA" id="ARBA00023319"/>
    </source>
</evidence>
<dbReference type="InterPro" id="IPR007110">
    <property type="entry name" value="Ig-like_dom"/>
</dbReference>
<dbReference type="InterPro" id="IPR003987">
    <property type="entry name" value="ICAM_VCAM_N"/>
</dbReference>
<dbReference type="PRINTS" id="PR01472">
    <property type="entry name" value="ICAMVCAM1"/>
</dbReference>
<dbReference type="Proteomes" id="UP000472276">
    <property type="component" value="Unassembled WGS sequence"/>
</dbReference>
<reference evidence="15" key="2">
    <citation type="submission" date="2025-09" db="UniProtKB">
        <authorList>
            <consortium name="Ensembl"/>
        </authorList>
    </citation>
    <scope>IDENTIFICATION</scope>
</reference>
<evidence type="ECO:0000256" key="5">
    <source>
        <dbReference type="ARBA" id="ARBA00022737"/>
    </source>
</evidence>
<evidence type="ECO:0000256" key="6">
    <source>
        <dbReference type="ARBA" id="ARBA00022889"/>
    </source>
</evidence>
<sequence>MMWPFIFSCLIACTGKLVSTSCSLELSPPRVVVRFGDSLSANCTSSSDQTEGIGWESPYGGVDLTQGVTSLLFKIDSVPEWEIGPMCFMNSRDGDQCTKLLPVTVYKMPDSVSLKNLSTVEEGQQFAIQCDIVNVAPARNLSVLWHKGNYIMKSEIFDESSPSPVSKSSVLTLTAHRDDDGAEIWCEAKLNLWPEEQGPPPVRSEAHTLTVLYPPTFTNDSNENLEMTVGSEISLNCTARGNPIPSYHWQFPNFTQVWNRSHDVNHPILTPPSEFPGVYTCTASNSQGTVTKYFIITEAPRELVSTSCPLDITPPRVVVRFGDSLSANCTSSSNQTEGIGWESPYGGVDLIYGVSSLPFKIDSVPEWEIEPMCYVNLHDDDQCVEVLPVTVYKMPDSVSLKNLRTVEEGQQFAIQCDIVNVAPARHLSVLWHKGNYIMQSETFDESSPSPVSKSSVLTLTAHRDDDGAEIRCEAKLNLWPEEQGPPPVRSEAHTLTVLYPPTFTNASNENLEMTVGSKISLNCTARGNPVPSYHWQFPNFTQVLYRSHDVNHPILTPSSEFPGVYTCTASNSQGTVTKYFIVTEAPRDETIIAAIVRLLVAFGLLLFLACLVFRTHRGIFSCKKVDYLQGQPTSSVPV</sequence>
<dbReference type="InterPro" id="IPR013768">
    <property type="entry name" value="ICAM_N"/>
</dbReference>
<dbReference type="PANTHER" id="PTHR13771:SF9">
    <property type="entry name" value="INTERCELLULAR ADHESION MOLECULE 5"/>
    <property type="match status" value="1"/>
</dbReference>
<dbReference type="OMA" id="FFAFMIY"/>
<dbReference type="InterPro" id="IPR003598">
    <property type="entry name" value="Ig_sub2"/>
</dbReference>
<keyword evidence="3 12" id="KW-0812">Transmembrane</keyword>
<evidence type="ECO:0000313" key="15">
    <source>
        <dbReference type="Ensembl" id="ENSOABP00000034927.2"/>
    </source>
</evidence>
<keyword evidence="11" id="KW-0393">Immunoglobulin domain</keyword>
<evidence type="ECO:0000256" key="3">
    <source>
        <dbReference type="ARBA" id="ARBA00022692"/>
    </source>
</evidence>
<dbReference type="SUPFAM" id="SSF48726">
    <property type="entry name" value="Immunoglobulin"/>
    <property type="match status" value="6"/>
</dbReference>
<keyword evidence="10" id="KW-0325">Glycoprotein</keyword>
<name>A0A668UAU9_OREAU</name>
<dbReference type="InterPro" id="IPR047012">
    <property type="entry name" value="ICAM_VCAM"/>
</dbReference>
<dbReference type="Pfam" id="PF03921">
    <property type="entry name" value="ICAM_N"/>
    <property type="match status" value="2"/>
</dbReference>
<dbReference type="Gene3D" id="2.60.40.10">
    <property type="entry name" value="Immunoglobulins"/>
    <property type="match status" value="6"/>
</dbReference>
<dbReference type="Pfam" id="PF13927">
    <property type="entry name" value="Ig_3"/>
    <property type="match status" value="1"/>
</dbReference>
<dbReference type="GO" id="GO:0005178">
    <property type="term" value="F:integrin binding"/>
    <property type="evidence" value="ECO:0007669"/>
    <property type="project" value="InterPro"/>
</dbReference>
<reference evidence="15" key="1">
    <citation type="submission" date="2025-08" db="UniProtKB">
        <authorList>
            <consortium name="Ensembl"/>
        </authorList>
    </citation>
    <scope>IDENTIFICATION</scope>
</reference>
<feature type="transmembrane region" description="Helical" evidence="12">
    <location>
        <begin position="591"/>
        <end position="613"/>
    </location>
</feature>
<comment type="similarity">
    <text evidence="2">Belongs to the immunoglobulin superfamily. ICAM family.</text>
</comment>
<proteinExistence type="inferred from homology"/>
<dbReference type="InterPro" id="IPR013783">
    <property type="entry name" value="Ig-like_fold"/>
</dbReference>
<evidence type="ECO:0000256" key="4">
    <source>
        <dbReference type="ARBA" id="ARBA00022729"/>
    </source>
</evidence>
<keyword evidence="16" id="KW-1185">Reference proteome</keyword>
<keyword evidence="4 13" id="KW-0732">Signal</keyword>
<keyword evidence="9" id="KW-1015">Disulfide bond</keyword>
<feature type="domain" description="Ig-like" evidence="14">
    <location>
        <begin position="109"/>
        <end position="188"/>
    </location>
</feature>
<evidence type="ECO:0000256" key="1">
    <source>
        <dbReference type="ARBA" id="ARBA00004479"/>
    </source>
</evidence>
<protein>
    <recommendedName>
        <fullName evidence="14">Ig-like domain-containing protein</fullName>
    </recommendedName>
</protein>
<evidence type="ECO:0000256" key="13">
    <source>
        <dbReference type="SAM" id="SignalP"/>
    </source>
</evidence>
<evidence type="ECO:0000256" key="8">
    <source>
        <dbReference type="ARBA" id="ARBA00023136"/>
    </source>
</evidence>
<evidence type="ECO:0000256" key="9">
    <source>
        <dbReference type="ARBA" id="ARBA00023157"/>
    </source>
</evidence>